<dbReference type="AlphaFoldDB" id="A0A150PH32"/>
<dbReference type="CDD" id="cd06260">
    <property type="entry name" value="DUF820-like"/>
    <property type="match status" value="1"/>
</dbReference>
<evidence type="ECO:0000313" key="3">
    <source>
        <dbReference type="Proteomes" id="UP000075420"/>
    </source>
</evidence>
<dbReference type="SUPFAM" id="SSF52980">
    <property type="entry name" value="Restriction endonuclease-like"/>
    <property type="match status" value="1"/>
</dbReference>
<gene>
    <name evidence="2" type="ORF">BE08_34685</name>
</gene>
<evidence type="ECO:0000313" key="2">
    <source>
        <dbReference type="EMBL" id="KYF54970.1"/>
    </source>
</evidence>
<protein>
    <recommendedName>
        <fullName evidence="1">Putative restriction endonuclease domain-containing protein</fullName>
    </recommendedName>
</protein>
<organism evidence="2 3">
    <name type="scientific">Sorangium cellulosum</name>
    <name type="common">Polyangium cellulosum</name>
    <dbReference type="NCBI Taxonomy" id="56"/>
    <lineage>
        <taxon>Bacteria</taxon>
        <taxon>Pseudomonadati</taxon>
        <taxon>Myxococcota</taxon>
        <taxon>Polyangia</taxon>
        <taxon>Polyangiales</taxon>
        <taxon>Polyangiaceae</taxon>
        <taxon>Sorangium</taxon>
    </lineage>
</organism>
<proteinExistence type="predicted"/>
<dbReference type="InterPro" id="IPR012296">
    <property type="entry name" value="Nuclease_put_TT1808"/>
</dbReference>
<dbReference type="Pfam" id="PF05685">
    <property type="entry name" value="Uma2"/>
    <property type="match status" value="1"/>
</dbReference>
<sequence>MNAPAGKLSFSYAEYLEQERASPTKHEYLRGEIFDMAGGTPEHARLAARVTVVLGAQLGRCPCEVFSSDLRVRVLETGLATYPDVAVVCGRLTHDPEDKDAVVNPLVLVEVLSDSTEGYDRGEKFAHYRRIPSLKEYVLVSQAHRRIEVFRRNEDDTWTLYEAGPGERARLASIDGALAVDEIYRGALETSAAG</sequence>
<name>A0A150PH32_SORCE</name>
<dbReference type="Proteomes" id="UP000075420">
    <property type="component" value="Unassembled WGS sequence"/>
</dbReference>
<dbReference type="InterPro" id="IPR008538">
    <property type="entry name" value="Uma2"/>
</dbReference>
<dbReference type="PANTHER" id="PTHR36558">
    <property type="entry name" value="GLR1098 PROTEIN"/>
    <property type="match status" value="1"/>
</dbReference>
<dbReference type="InterPro" id="IPR011335">
    <property type="entry name" value="Restrct_endonuc-II-like"/>
</dbReference>
<dbReference type="PANTHER" id="PTHR36558:SF1">
    <property type="entry name" value="RESTRICTION ENDONUCLEASE DOMAIN-CONTAINING PROTEIN-RELATED"/>
    <property type="match status" value="1"/>
</dbReference>
<dbReference type="Gene3D" id="3.90.1570.10">
    <property type="entry name" value="tt1808, chain A"/>
    <property type="match status" value="1"/>
</dbReference>
<reference evidence="2 3" key="1">
    <citation type="submission" date="2014-02" db="EMBL/GenBank/DDBJ databases">
        <title>The small core and large imbalanced accessory genome model reveals a collaborative survival strategy of Sorangium cellulosum strains in nature.</title>
        <authorList>
            <person name="Han K."/>
            <person name="Peng R."/>
            <person name="Blom J."/>
            <person name="Li Y.-Z."/>
        </authorList>
    </citation>
    <scope>NUCLEOTIDE SEQUENCE [LARGE SCALE GENOMIC DNA]</scope>
    <source>
        <strain evidence="2 3">So0157-25</strain>
    </source>
</reference>
<dbReference type="EMBL" id="JELY01001669">
    <property type="protein sequence ID" value="KYF54970.1"/>
    <property type="molecule type" value="Genomic_DNA"/>
</dbReference>
<feature type="domain" description="Putative restriction endonuclease" evidence="1">
    <location>
        <begin position="13"/>
        <end position="171"/>
    </location>
</feature>
<comment type="caution">
    <text evidence="2">The sequence shown here is derived from an EMBL/GenBank/DDBJ whole genome shotgun (WGS) entry which is preliminary data.</text>
</comment>
<accession>A0A150PH32</accession>
<evidence type="ECO:0000259" key="1">
    <source>
        <dbReference type="Pfam" id="PF05685"/>
    </source>
</evidence>